<dbReference type="Gene3D" id="3.30.1150.10">
    <property type="match status" value="1"/>
</dbReference>
<gene>
    <name evidence="3" type="ORF">POM99_06675</name>
</gene>
<dbReference type="Proteomes" id="UP001222770">
    <property type="component" value="Unassembled WGS sequence"/>
</dbReference>
<feature type="domain" description="TonB C-terminal" evidence="2">
    <location>
        <begin position="18"/>
        <end position="115"/>
    </location>
</feature>
<feature type="signal peptide" evidence="1">
    <location>
        <begin position="1"/>
        <end position="20"/>
    </location>
</feature>
<comment type="caution">
    <text evidence="3">The sequence shown here is derived from an EMBL/GenBank/DDBJ whole genome shotgun (WGS) entry which is preliminary data.</text>
</comment>
<proteinExistence type="predicted"/>
<evidence type="ECO:0000313" key="3">
    <source>
        <dbReference type="EMBL" id="MDF8332876.1"/>
    </source>
</evidence>
<evidence type="ECO:0000259" key="2">
    <source>
        <dbReference type="PROSITE" id="PS52015"/>
    </source>
</evidence>
<keyword evidence="4" id="KW-1185">Reference proteome</keyword>
<organism evidence="3 4">
    <name type="scientific">Novosphingobium cyanobacteriorum</name>
    <dbReference type="NCBI Taxonomy" id="3024215"/>
    <lineage>
        <taxon>Bacteria</taxon>
        <taxon>Pseudomonadati</taxon>
        <taxon>Pseudomonadota</taxon>
        <taxon>Alphaproteobacteria</taxon>
        <taxon>Sphingomonadales</taxon>
        <taxon>Sphingomonadaceae</taxon>
        <taxon>Novosphingobium</taxon>
    </lineage>
</organism>
<dbReference type="Pfam" id="PF03544">
    <property type="entry name" value="TonB_C"/>
    <property type="match status" value="1"/>
</dbReference>
<reference evidence="3 4" key="1">
    <citation type="submission" date="2023-03" db="EMBL/GenBank/DDBJ databases">
        <title>Novosphingobium cyanobacteriorum sp. nov., isolated from a eutrophic reservoir during the Microcystis bloom period.</title>
        <authorList>
            <person name="Kang M."/>
            <person name="Le V."/>
            <person name="Ko S.-R."/>
            <person name="Lee S.-A."/>
            <person name="Ahn C.-Y."/>
        </authorList>
    </citation>
    <scope>NUCLEOTIDE SEQUENCE [LARGE SCALE GENOMIC DNA]</scope>
    <source>
        <strain evidence="3 4">HBC54</strain>
    </source>
</reference>
<dbReference type="InterPro" id="IPR037682">
    <property type="entry name" value="TonB_C"/>
</dbReference>
<sequence>MPLLLPALAAATALATPGMAQSDLPGLVTAEEYPAEALTTGKSAAATIEIRVDPYGRPIGCRVAAVVGDASLGNSICEIAMRKRYFAARLLDGAPAHAQVTTTVRLWVPGSPDADKVAAVQPGPDYDVRVAPAADTPPLTDVRMVLQVSRKGAVTQCGAKDESQADLARAICKARTIFRTGPLQDERGQPVPYVTEATVRIHAGA</sequence>
<dbReference type="PROSITE" id="PS52015">
    <property type="entry name" value="TONB_CTD"/>
    <property type="match status" value="1"/>
</dbReference>
<accession>A0ABT6CG28</accession>
<evidence type="ECO:0000313" key="4">
    <source>
        <dbReference type="Proteomes" id="UP001222770"/>
    </source>
</evidence>
<keyword evidence="1" id="KW-0732">Signal</keyword>
<protein>
    <submittedName>
        <fullName evidence="3">Energy transducer TonB</fullName>
    </submittedName>
</protein>
<dbReference type="SUPFAM" id="SSF74653">
    <property type="entry name" value="TolA/TonB C-terminal domain"/>
    <property type="match status" value="1"/>
</dbReference>
<dbReference type="RefSeq" id="WP_277276080.1">
    <property type="nucleotide sequence ID" value="NZ_JAROCY010000005.1"/>
</dbReference>
<name>A0ABT6CG28_9SPHN</name>
<evidence type="ECO:0000256" key="1">
    <source>
        <dbReference type="SAM" id="SignalP"/>
    </source>
</evidence>
<feature type="chain" id="PRO_5045879865" evidence="1">
    <location>
        <begin position="21"/>
        <end position="205"/>
    </location>
</feature>
<dbReference type="EMBL" id="JAROCY010000005">
    <property type="protein sequence ID" value="MDF8332876.1"/>
    <property type="molecule type" value="Genomic_DNA"/>
</dbReference>